<evidence type="ECO:0000259" key="12">
    <source>
        <dbReference type="Pfam" id="PF12697"/>
    </source>
</evidence>
<comment type="catalytic activity">
    <reaction evidence="11">
        <text>1-octadecanoyl-2-(5Z,8Z,11Z,14Z-eicosatetraenoyl)-sn-glycerol + H2O = 2-(5Z,8Z,11Z,14Z-eicosatetraenoyl)-glycerol + octadecanoate + H(+)</text>
        <dbReference type="Rhea" id="RHEA:38507"/>
        <dbReference type="ChEBI" id="CHEBI:15377"/>
        <dbReference type="ChEBI" id="CHEBI:15378"/>
        <dbReference type="ChEBI" id="CHEBI:25629"/>
        <dbReference type="ChEBI" id="CHEBI:52392"/>
        <dbReference type="ChEBI" id="CHEBI:75728"/>
    </reaction>
</comment>
<evidence type="ECO:0000256" key="5">
    <source>
        <dbReference type="ARBA" id="ARBA00043667"/>
    </source>
</evidence>
<comment type="catalytic activity">
    <reaction evidence="6">
        <text>a 1,3-diacyl-sn-glycerol + H2O = a 1-acyl-sn-glycerol + a fatty acid + H(+)</text>
        <dbReference type="Rhea" id="RHEA:38503"/>
        <dbReference type="ChEBI" id="CHEBI:15377"/>
        <dbReference type="ChEBI" id="CHEBI:15378"/>
        <dbReference type="ChEBI" id="CHEBI:28868"/>
        <dbReference type="ChEBI" id="CHEBI:64683"/>
        <dbReference type="ChEBI" id="CHEBI:77272"/>
    </reaction>
</comment>
<organism evidence="13 14">
    <name type="scientific">Platysternon megacephalum</name>
    <name type="common">big-headed turtle</name>
    <dbReference type="NCBI Taxonomy" id="55544"/>
    <lineage>
        <taxon>Eukaryota</taxon>
        <taxon>Metazoa</taxon>
        <taxon>Chordata</taxon>
        <taxon>Craniata</taxon>
        <taxon>Vertebrata</taxon>
        <taxon>Euteleostomi</taxon>
        <taxon>Archelosauria</taxon>
        <taxon>Testudinata</taxon>
        <taxon>Testudines</taxon>
        <taxon>Cryptodira</taxon>
        <taxon>Durocryptodira</taxon>
        <taxon>Testudinoidea</taxon>
        <taxon>Platysternidae</taxon>
        <taxon>Platysternon</taxon>
    </lineage>
</organism>
<comment type="catalytic activity">
    <reaction evidence="8">
        <text>1-octadecanoyl-2-(4Z,7Z,10Z,13Z,16Z,19Z-docosahexaenoyl)-sn-glycerol + H2O = 2-(4Z,7Z,10Z,13Z,16Z,19Z-docosahexaenoyl)-glycerol + octadecanoate + H(+)</text>
        <dbReference type="Rhea" id="RHEA:77107"/>
        <dbReference type="ChEBI" id="CHEBI:15377"/>
        <dbReference type="ChEBI" id="CHEBI:15378"/>
        <dbReference type="ChEBI" id="CHEBI:25629"/>
        <dbReference type="ChEBI" id="CHEBI:77129"/>
        <dbReference type="ChEBI" id="CHEBI:186738"/>
    </reaction>
</comment>
<reference evidence="13 14" key="1">
    <citation type="submission" date="2019-04" db="EMBL/GenBank/DDBJ databases">
        <title>Draft genome of the big-headed turtle Platysternon megacephalum.</title>
        <authorList>
            <person name="Gong S."/>
        </authorList>
    </citation>
    <scope>NUCLEOTIDE SEQUENCE [LARGE SCALE GENOMIC DNA]</scope>
    <source>
        <strain evidence="13">DO16091913</strain>
        <tissue evidence="13">Muscle</tissue>
    </source>
</reference>
<dbReference type="GO" id="GO:0016787">
    <property type="term" value="F:hydrolase activity"/>
    <property type="evidence" value="ECO:0007669"/>
    <property type="project" value="UniProtKB-KW"/>
</dbReference>
<dbReference type="EC" id="3.1.1.116" evidence="3"/>
<dbReference type="Proteomes" id="UP000297703">
    <property type="component" value="Unassembled WGS sequence"/>
</dbReference>
<feature type="domain" description="AB hydrolase-1" evidence="12">
    <location>
        <begin position="22"/>
        <end position="207"/>
    </location>
</feature>
<comment type="catalytic activity">
    <reaction evidence="9">
        <text>1,2-didecanoylglycerol + H2O = decanoylglycerol + decanoate + H(+)</text>
        <dbReference type="Rhea" id="RHEA:48596"/>
        <dbReference type="ChEBI" id="CHEBI:11152"/>
        <dbReference type="ChEBI" id="CHEBI:15377"/>
        <dbReference type="ChEBI" id="CHEBI:15378"/>
        <dbReference type="ChEBI" id="CHEBI:27689"/>
        <dbReference type="ChEBI" id="CHEBI:90605"/>
    </reaction>
</comment>
<dbReference type="InterPro" id="IPR029058">
    <property type="entry name" value="AB_hydrolase_fold"/>
</dbReference>
<sequence length="224" mass="24710">MPHHGRSPWHGEISYIGMGEQLAQHLETAYARDIPVILVGHSMGGKAAMHVALTCPELVAALVVVDISPKATNKGGFFRPIFEGLNGLDLTTLENRTQANVLLKSSIPDDTVRAFLLQNLHFDHHAKRWYWQLNLEGLTHSIDAINDWPEQDARTFDGPVLWIAGAESDYIVPEDSDAMRALFPRVRKVAIKGAGHWVHSEQPAAFTATLRAFCDAVSSSPEVT</sequence>
<keyword evidence="2" id="KW-0378">Hydrolase</keyword>
<dbReference type="PRINTS" id="PR00111">
    <property type="entry name" value="ABHYDROLASE"/>
</dbReference>
<dbReference type="EMBL" id="QXTE01006713">
    <property type="protein sequence ID" value="TFJ95439.1"/>
    <property type="molecule type" value="Genomic_DNA"/>
</dbReference>
<evidence type="ECO:0000256" key="8">
    <source>
        <dbReference type="ARBA" id="ARBA00048283"/>
    </source>
</evidence>
<comment type="caution">
    <text evidence="13">The sequence shown here is derived from an EMBL/GenBank/DDBJ whole genome shotgun (WGS) entry which is preliminary data.</text>
</comment>
<evidence type="ECO:0000256" key="6">
    <source>
        <dbReference type="ARBA" id="ARBA00043742"/>
    </source>
</evidence>
<dbReference type="AlphaFoldDB" id="A0A4D9DI81"/>
<reference evidence="13 14" key="2">
    <citation type="submission" date="2019-04" db="EMBL/GenBank/DDBJ databases">
        <title>The genome sequence of big-headed turtle.</title>
        <authorList>
            <person name="Gong S."/>
        </authorList>
    </citation>
    <scope>NUCLEOTIDE SEQUENCE [LARGE SCALE GENOMIC DNA]</scope>
    <source>
        <strain evidence="13">DO16091913</strain>
        <tissue evidence="13">Muscle</tissue>
    </source>
</reference>
<evidence type="ECO:0000256" key="11">
    <source>
        <dbReference type="ARBA" id="ARBA00048919"/>
    </source>
</evidence>
<evidence type="ECO:0000256" key="3">
    <source>
        <dbReference type="ARBA" id="ARBA00026104"/>
    </source>
</evidence>
<comment type="similarity">
    <text evidence="1">Belongs to the AB hydrolase superfamily.</text>
</comment>
<evidence type="ECO:0000256" key="4">
    <source>
        <dbReference type="ARBA" id="ARBA00042703"/>
    </source>
</evidence>
<evidence type="ECO:0000256" key="2">
    <source>
        <dbReference type="ARBA" id="ARBA00022801"/>
    </source>
</evidence>
<dbReference type="Pfam" id="PF12697">
    <property type="entry name" value="Abhydrolase_6"/>
    <property type="match status" value="1"/>
</dbReference>
<dbReference type="InterPro" id="IPR000073">
    <property type="entry name" value="AB_hydrolase_1"/>
</dbReference>
<proteinExistence type="inferred from homology"/>
<evidence type="ECO:0000256" key="7">
    <source>
        <dbReference type="ARBA" id="ARBA00044064"/>
    </source>
</evidence>
<dbReference type="STRING" id="55544.A0A4D9DI81"/>
<name>A0A4D9DI81_9SAUR</name>
<evidence type="ECO:0000313" key="14">
    <source>
        <dbReference type="Proteomes" id="UP000297703"/>
    </source>
</evidence>
<dbReference type="Gene3D" id="3.40.50.1820">
    <property type="entry name" value="alpha/beta hydrolase"/>
    <property type="match status" value="1"/>
</dbReference>
<keyword evidence="14" id="KW-1185">Reference proteome</keyword>
<comment type="catalytic activity">
    <reaction evidence="5">
        <text>a 1,2-diacyl-sn-glycerol + H2O = a 2-acylglycerol + a fatty acid + H(+)</text>
        <dbReference type="Rhea" id="RHEA:33275"/>
        <dbReference type="ChEBI" id="CHEBI:15377"/>
        <dbReference type="ChEBI" id="CHEBI:15378"/>
        <dbReference type="ChEBI" id="CHEBI:17389"/>
        <dbReference type="ChEBI" id="CHEBI:17815"/>
        <dbReference type="ChEBI" id="CHEBI:28868"/>
        <dbReference type="EC" id="3.1.1.116"/>
    </reaction>
</comment>
<dbReference type="OrthoDB" id="8119704at2759"/>
<comment type="catalytic activity">
    <reaction evidence="10">
        <text>1-octadecanoyl-2-(9Z-octadecenoyl)-sn-glycerol + H2O = 2-(9Z-octadecenoyl)-glycerol + octadecanoate + H(+)</text>
        <dbReference type="Rhea" id="RHEA:77103"/>
        <dbReference type="ChEBI" id="CHEBI:15377"/>
        <dbReference type="ChEBI" id="CHEBI:15378"/>
        <dbReference type="ChEBI" id="CHEBI:25629"/>
        <dbReference type="ChEBI" id="CHEBI:73990"/>
        <dbReference type="ChEBI" id="CHEBI:75468"/>
    </reaction>
</comment>
<evidence type="ECO:0000256" key="9">
    <source>
        <dbReference type="ARBA" id="ARBA00048504"/>
    </source>
</evidence>
<dbReference type="PANTHER" id="PTHR46118:SF4">
    <property type="entry name" value="PROTEIN ABHD11"/>
    <property type="match status" value="1"/>
</dbReference>
<dbReference type="PANTHER" id="PTHR46118">
    <property type="entry name" value="PROTEIN ABHD11"/>
    <property type="match status" value="1"/>
</dbReference>
<gene>
    <name evidence="13" type="ORF">DR999_PMT23001</name>
</gene>
<protein>
    <recommendedName>
        <fullName evidence="7">sn-1-specific diacylglycerol lipase ABHD11</fullName>
        <ecNumber evidence="3">3.1.1.116</ecNumber>
    </recommendedName>
    <alternativeName>
        <fullName evidence="4">Alpha/beta hydrolase domain-containing protein 11</fullName>
    </alternativeName>
</protein>
<evidence type="ECO:0000256" key="10">
    <source>
        <dbReference type="ARBA" id="ARBA00048513"/>
    </source>
</evidence>
<evidence type="ECO:0000256" key="1">
    <source>
        <dbReference type="ARBA" id="ARBA00008645"/>
    </source>
</evidence>
<accession>A0A4D9DI81</accession>
<evidence type="ECO:0000313" key="13">
    <source>
        <dbReference type="EMBL" id="TFJ95439.1"/>
    </source>
</evidence>
<dbReference type="SUPFAM" id="SSF53474">
    <property type="entry name" value="alpha/beta-Hydrolases"/>
    <property type="match status" value="1"/>
</dbReference>